<gene>
    <name evidence="3" type="ORF">GQF42_42645</name>
</gene>
<dbReference type="Gene3D" id="3.10.450.50">
    <property type="match status" value="1"/>
</dbReference>
<feature type="compositionally biased region" description="Polar residues" evidence="1">
    <location>
        <begin position="128"/>
        <end position="137"/>
    </location>
</feature>
<feature type="region of interest" description="Disordered" evidence="1">
    <location>
        <begin position="122"/>
        <end position="141"/>
    </location>
</feature>
<accession>A0A6I6NFT2</accession>
<dbReference type="InterPro" id="IPR032710">
    <property type="entry name" value="NTF2-like_dom_sf"/>
</dbReference>
<evidence type="ECO:0000313" key="3">
    <source>
        <dbReference type="EMBL" id="QHA10172.1"/>
    </source>
</evidence>
<sequence>MLLTDATFAGSGEPVSGRQAIEKMFQDMLIVYADGTPRTRHVTTNIAIEVNEQAGTAVSRSYVTVLQALPDLPLQPIAGGRYHGRFERRDEQWCFVERRVHVNLVGDVSRHLREIPAQRWFSQGPGPFQTSPTTDTPASRPVFRTIAVVEPETSPSGAEPGP</sequence>
<dbReference type="EMBL" id="CP047020">
    <property type="protein sequence ID" value="QHA10172.1"/>
    <property type="molecule type" value="Genomic_DNA"/>
</dbReference>
<protein>
    <submittedName>
        <fullName evidence="3">Nuclear transport factor 2 family protein</fullName>
    </submittedName>
</protein>
<dbReference type="KEGG" id="sbro:GQF42_42645"/>
<feature type="domain" description="SnoaL-like" evidence="2">
    <location>
        <begin position="5"/>
        <end position="99"/>
    </location>
</feature>
<dbReference type="InterPro" id="IPR037401">
    <property type="entry name" value="SnoaL-like"/>
</dbReference>
<dbReference type="Proteomes" id="UP000436138">
    <property type="component" value="Chromosome"/>
</dbReference>
<dbReference type="CDD" id="cd00531">
    <property type="entry name" value="NTF2_like"/>
    <property type="match status" value="1"/>
</dbReference>
<proteinExistence type="predicted"/>
<dbReference type="RefSeq" id="WP_158931278.1">
    <property type="nucleotide sequence ID" value="NZ_CP047020.1"/>
</dbReference>
<dbReference type="AlphaFoldDB" id="A0A6I6NFT2"/>
<keyword evidence="4" id="KW-1185">Reference proteome</keyword>
<dbReference type="Pfam" id="PF13577">
    <property type="entry name" value="SnoaL_4"/>
    <property type="match status" value="1"/>
</dbReference>
<name>A0A6I6NFT2_9ACTN</name>
<organism evidence="3 4">
    <name type="scientific">Streptomyces broussonetiae</name>
    <dbReference type="NCBI Taxonomy" id="2686304"/>
    <lineage>
        <taxon>Bacteria</taxon>
        <taxon>Bacillati</taxon>
        <taxon>Actinomycetota</taxon>
        <taxon>Actinomycetes</taxon>
        <taxon>Kitasatosporales</taxon>
        <taxon>Streptomycetaceae</taxon>
        <taxon>Streptomyces</taxon>
    </lineage>
</organism>
<evidence type="ECO:0000313" key="4">
    <source>
        <dbReference type="Proteomes" id="UP000436138"/>
    </source>
</evidence>
<dbReference type="SUPFAM" id="SSF54427">
    <property type="entry name" value="NTF2-like"/>
    <property type="match status" value="1"/>
</dbReference>
<reference evidence="3 4" key="1">
    <citation type="submission" date="2019-12" db="EMBL/GenBank/DDBJ databases">
        <title>Streptomyces sp. strain T44 isolated from rhizosphere soil of Broussonetia papyrifera.</title>
        <authorList>
            <person name="Mo P."/>
        </authorList>
    </citation>
    <scope>NUCLEOTIDE SEQUENCE [LARGE SCALE GENOMIC DNA]</scope>
    <source>
        <strain evidence="3 4">T44</strain>
    </source>
</reference>
<evidence type="ECO:0000256" key="1">
    <source>
        <dbReference type="SAM" id="MobiDB-lite"/>
    </source>
</evidence>
<evidence type="ECO:0000259" key="2">
    <source>
        <dbReference type="Pfam" id="PF13577"/>
    </source>
</evidence>